<dbReference type="RefSeq" id="WP_058598510.1">
    <property type="nucleotide sequence ID" value="NZ_LDPZ01000005.1"/>
</dbReference>
<accession>A0A175RD61</accession>
<feature type="transmembrane region" description="Helical" evidence="6">
    <location>
        <begin position="71"/>
        <end position="93"/>
    </location>
</feature>
<comment type="caution">
    <text evidence="8">The sequence shown here is derived from an EMBL/GenBank/DDBJ whole genome shotgun (WGS) entry which is preliminary data.</text>
</comment>
<evidence type="ECO:0000313" key="11">
    <source>
        <dbReference type="Proteomes" id="UP000078529"/>
    </source>
</evidence>
<dbReference type="InterPro" id="IPR051401">
    <property type="entry name" value="GtrA_CellWall_Glycosyl"/>
</dbReference>
<dbReference type="EMBL" id="LDQA01000004">
    <property type="protein sequence ID" value="KTR08264.1"/>
    <property type="molecule type" value="Genomic_DNA"/>
</dbReference>
<keyword evidence="4 6" id="KW-1133">Transmembrane helix</keyword>
<dbReference type="Pfam" id="PF04138">
    <property type="entry name" value="GtrA_DPMS_TM"/>
    <property type="match status" value="1"/>
</dbReference>
<gene>
    <name evidence="8" type="ORF">NS226_02665</name>
    <name evidence="9" type="ORF">NS365_01480</name>
</gene>
<feature type="domain" description="GtrA/DPMS transmembrane" evidence="7">
    <location>
        <begin position="6"/>
        <end position="122"/>
    </location>
</feature>
<dbReference type="Proteomes" id="UP000078529">
    <property type="component" value="Unassembled WGS sequence"/>
</dbReference>
<keyword evidence="5 6" id="KW-0472">Membrane</keyword>
<evidence type="ECO:0000256" key="5">
    <source>
        <dbReference type="ARBA" id="ARBA00023136"/>
    </source>
</evidence>
<dbReference type="PANTHER" id="PTHR38459:SF1">
    <property type="entry name" value="PROPHAGE BACTOPRENOL-LINKED GLUCOSE TRANSLOCASE HOMOLOG"/>
    <property type="match status" value="1"/>
</dbReference>
<evidence type="ECO:0000313" key="8">
    <source>
        <dbReference type="EMBL" id="KTQ98021.1"/>
    </source>
</evidence>
<dbReference type="GO" id="GO:0000271">
    <property type="term" value="P:polysaccharide biosynthetic process"/>
    <property type="evidence" value="ECO:0007669"/>
    <property type="project" value="InterPro"/>
</dbReference>
<evidence type="ECO:0000259" key="7">
    <source>
        <dbReference type="Pfam" id="PF04138"/>
    </source>
</evidence>
<evidence type="ECO:0000313" key="9">
    <source>
        <dbReference type="EMBL" id="KTR08264.1"/>
    </source>
</evidence>
<evidence type="ECO:0000256" key="4">
    <source>
        <dbReference type="ARBA" id="ARBA00022989"/>
    </source>
</evidence>
<evidence type="ECO:0000313" key="10">
    <source>
        <dbReference type="Proteomes" id="UP000078272"/>
    </source>
</evidence>
<evidence type="ECO:0000256" key="2">
    <source>
        <dbReference type="ARBA" id="ARBA00009399"/>
    </source>
</evidence>
<name>A0A175RD61_9HYPH</name>
<organism evidence="8 10">
    <name type="scientific">Aureimonas ureilytica</name>
    <dbReference type="NCBI Taxonomy" id="401562"/>
    <lineage>
        <taxon>Bacteria</taxon>
        <taxon>Pseudomonadati</taxon>
        <taxon>Pseudomonadota</taxon>
        <taxon>Alphaproteobacteria</taxon>
        <taxon>Hyphomicrobiales</taxon>
        <taxon>Aurantimonadaceae</taxon>
        <taxon>Aureimonas</taxon>
    </lineage>
</organism>
<evidence type="ECO:0000256" key="6">
    <source>
        <dbReference type="SAM" id="Phobius"/>
    </source>
</evidence>
<dbReference type="AlphaFoldDB" id="A0A175RD61"/>
<dbReference type="PANTHER" id="PTHR38459">
    <property type="entry name" value="PROPHAGE BACTOPRENOL-LINKED GLUCOSE TRANSLOCASE HOMOLOG"/>
    <property type="match status" value="1"/>
</dbReference>
<dbReference type="EMBL" id="LDPZ01000005">
    <property type="protein sequence ID" value="KTQ98021.1"/>
    <property type="molecule type" value="Genomic_DNA"/>
</dbReference>
<keyword evidence="3 6" id="KW-0812">Transmembrane</keyword>
<dbReference type="STRING" id="401562.NS365_01480"/>
<evidence type="ECO:0000256" key="3">
    <source>
        <dbReference type="ARBA" id="ARBA00022692"/>
    </source>
</evidence>
<dbReference type="InterPro" id="IPR007267">
    <property type="entry name" value="GtrA_DPMS_TM"/>
</dbReference>
<dbReference type="Proteomes" id="UP000078272">
    <property type="component" value="Unassembled WGS sequence"/>
</dbReference>
<comment type="subcellular location">
    <subcellularLocation>
        <location evidence="1">Membrane</location>
        <topology evidence="1">Multi-pass membrane protein</topology>
    </subcellularLocation>
</comment>
<comment type="similarity">
    <text evidence="2">Belongs to the GtrA family.</text>
</comment>
<reference evidence="10 11" key="1">
    <citation type="journal article" date="2016" name="Front. Microbiol.">
        <title>Genomic Resource of Rice Seed Associated Bacteria.</title>
        <authorList>
            <person name="Midha S."/>
            <person name="Bansal K."/>
            <person name="Sharma S."/>
            <person name="Kumar N."/>
            <person name="Patil P.P."/>
            <person name="Chaudhry V."/>
            <person name="Patil P.B."/>
        </authorList>
    </citation>
    <scope>NUCLEOTIDE SEQUENCE [LARGE SCALE GENOMIC DNA]</scope>
    <source>
        <strain evidence="8 10">NS226</strain>
        <strain evidence="9 11">NS365</strain>
    </source>
</reference>
<feature type="transmembrane region" description="Helical" evidence="6">
    <location>
        <begin position="99"/>
        <end position="122"/>
    </location>
</feature>
<feature type="transmembrane region" description="Helical" evidence="6">
    <location>
        <begin position="7"/>
        <end position="28"/>
    </location>
</feature>
<dbReference type="OrthoDB" id="7360864at2"/>
<sequence length="124" mass="12914">MKTLFRFALVGGLGFLVDAGVLQLLLSLTHLGPFFARAVAIAAAMLVTWQCNRLFTFGASGRGLVSEGVRYGSVGIASACVNYAVYSALILAIPSLPPVAALVLASASALSLSFLGYSRVVFRS</sequence>
<evidence type="ECO:0000256" key="1">
    <source>
        <dbReference type="ARBA" id="ARBA00004141"/>
    </source>
</evidence>
<protein>
    <submittedName>
        <fullName evidence="8">Membrane protein</fullName>
    </submittedName>
</protein>
<keyword evidence="11" id="KW-1185">Reference proteome</keyword>
<proteinExistence type="inferred from homology"/>
<dbReference type="PATRIC" id="fig|401562.3.peg.3669"/>
<dbReference type="GO" id="GO:0005886">
    <property type="term" value="C:plasma membrane"/>
    <property type="evidence" value="ECO:0007669"/>
    <property type="project" value="TreeGrafter"/>
</dbReference>
<feature type="transmembrane region" description="Helical" evidence="6">
    <location>
        <begin position="34"/>
        <end position="51"/>
    </location>
</feature>